<dbReference type="VEuPathDB" id="FungiDB:PC110_g15199"/>
<comment type="caution">
    <text evidence="11">The sequence shown here is derived from an EMBL/GenBank/DDBJ whole genome shotgun (WGS) entry which is preliminary data.</text>
</comment>
<keyword evidence="3 5" id="KW-0964">Secreted</keyword>
<evidence type="ECO:0000256" key="1">
    <source>
        <dbReference type="ARBA" id="ARBA00004613"/>
    </source>
</evidence>
<dbReference type="Proteomes" id="UP000735874">
    <property type="component" value="Unassembled WGS sequence"/>
</dbReference>
<name>A0A329RV18_9STRA</name>
<dbReference type="EMBL" id="RCML01000105">
    <property type="protein sequence ID" value="KAG2991195.1"/>
    <property type="molecule type" value="Genomic_DNA"/>
</dbReference>
<dbReference type="Proteomes" id="UP000760860">
    <property type="component" value="Unassembled WGS sequence"/>
</dbReference>
<accession>A0A329RV18</accession>
<evidence type="ECO:0000313" key="11">
    <source>
        <dbReference type="EMBL" id="RAW28434.1"/>
    </source>
</evidence>
<organism evidence="11 12">
    <name type="scientific">Phytophthora cactorum</name>
    <dbReference type="NCBI Taxonomy" id="29920"/>
    <lineage>
        <taxon>Eukaryota</taxon>
        <taxon>Sar</taxon>
        <taxon>Stramenopiles</taxon>
        <taxon>Oomycota</taxon>
        <taxon>Peronosporomycetes</taxon>
        <taxon>Peronosporales</taxon>
        <taxon>Peronosporaceae</taxon>
        <taxon>Phytophthora</taxon>
    </lineage>
</organism>
<comment type="subcellular location">
    <subcellularLocation>
        <location evidence="1 5">Secreted</location>
    </subcellularLocation>
</comment>
<reference evidence="11 12" key="1">
    <citation type="submission" date="2018-01" db="EMBL/GenBank/DDBJ databases">
        <title>Draft genome of the strawberry crown rot pathogen Phytophthora cactorum.</title>
        <authorList>
            <person name="Armitage A.D."/>
            <person name="Lysoe E."/>
            <person name="Nellist C.F."/>
            <person name="Harrison R.J."/>
            <person name="Brurberg M.B."/>
        </authorList>
    </citation>
    <scope>NUCLEOTIDE SEQUENCE [LARGE SCALE GENOMIC DNA]</scope>
    <source>
        <strain evidence="11 12">10300</strain>
    </source>
</reference>
<keyword evidence="4 5" id="KW-0732">Signal</keyword>
<evidence type="ECO:0000256" key="4">
    <source>
        <dbReference type="ARBA" id="ARBA00022729"/>
    </source>
</evidence>
<dbReference type="Proteomes" id="UP000736787">
    <property type="component" value="Unassembled WGS sequence"/>
</dbReference>
<sequence>MKRCYILAVLAVAFLAIGEAVVTSGYRNRKLAENRSQRLLRTAGTTPVDATDEERGFQAILLGRLSNLATKARLPKTAKNLQFRAWLKAKWDPNRLYEHFGFTGKELAVVRKDPNYDVWLEYSKIWLAKGGRYMA</sequence>
<protein>
    <recommendedName>
        <fullName evidence="5">RxLR effector protein</fullName>
    </recommendedName>
</protein>
<dbReference type="EMBL" id="RCMI01001442">
    <property type="protein sequence ID" value="KAG2885051.1"/>
    <property type="molecule type" value="Genomic_DNA"/>
</dbReference>
<dbReference type="EMBL" id="RCMK01001433">
    <property type="protein sequence ID" value="KAG2894385.1"/>
    <property type="molecule type" value="Genomic_DNA"/>
</dbReference>
<comment type="similarity">
    <text evidence="2 5">Belongs to the RxLR effector family.</text>
</comment>
<evidence type="ECO:0000256" key="5">
    <source>
        <dbReference type="RuleBase" id="RU367124"/>
    </source>
</evidence>
<dbReference type="Proteomes" id="UP000697107">
    <property type="component" value="Unassembled WGS sequence"/>
</dbReference>
<feature type="chain" id="PRO_5044947944" description="RxLR effector protein" evidence="5">
    <location>
        <begin position="21"/>
        <end position="135"/>
    </location>
</feature>
<evidence type="ECO:0000313" key="7">
    <source>
        <dbReference type="EMBL" id="KAG2885051.1"/>
    </source>
</evidence>
<dbReference type="EMBL" id="RCMV01001869">
    <property type="protein sequence ID" value="KAG3206059.1"/>
    <property type="molecule type" value="Genomic_DNA"/>
</dbReference>
<evidence type="ECO:0000256" key="3">
    <source>
        <dbReference type="ARBA" id="ARBA00022525"/>
    </source>
</evidence>
<evidence type="ECO:0000313" key="6">
    <source>
        <dbReference type="EMBL" id="KAG2829045.1"/>
    </source>
</evidence>
<evidence type="ECO:0000313" key="12">
    <source>
        <dbReference type="Proteomes" id="UP000251314"/>
    </source>
</evidence>
<proteinExistence type="inferred from homology"/>
<comment type="function">
    <text evidence="5">Effector that suppresses plant defense responses during pathogen infection.</text>
</comment>
<dbReference type="OrthoDB" id="120194at2759"/>
<dbReference type="Proteomes" id="UP000251314">
    <property type="component" value="Unassembled WGS sequence"/>
</dbReference>
<evidence type="ECO:0000313" key="8">
    <source>
        <dbReference type="EMBL" id="KAG2894385.1"/>
    </source>
</evidence>
<dbReference type="InterPro" id="IPR031825">
    <property type="entry name" value="RXLR"/>
</dbReference>
<evidence type="ECO:0000313" key="10">
    <source>
        <dbReference type="EMBL" id="KAG3206059.1"/>
    </source>
</evidence>
<dbReference type="AlphaFoldDB" id="A0A329RV18"/>
<reference evidence="6" key="2">
    <citation type="submission" date="2018-10" db="EMBL/GenBank/DDBJ databases">
        <title>Effector identification in a new, highly contiguous assembly of the strawberry crown rot pathogen Phytophthora cactorum.</title>
        <authorList>
            <person name="Armitage A.D."/>
            <person name="Nellist C.F."/>
            <person name="Bates H."/>
            <person name="Vickerstaff R.J."/>
            <person name="Harrison R.J."/>
        </authorList>
    </citation>
    <scope>NUCLEOTIDE SEQUENCE</scope>
    <source>
        <strain evidence="6">15-7</strain>
        <strain evidence="7">4032</strain>
        <strain evidence="8">4040</strain>
        <strain evidence="9">P415</strain>
        <strain evidence="10">P421</strain>
    </source>
</reference>
<comment type="domain">
    <text evidence="5">The RxLR-dEER motif acts to carry the protein into the host cell cytoplasm through binding to cell surface phosphatidylinositol-3-phosphate.</text>
</comment>
<dbReference type="EMBL" id="RCMG01001370">
    <property type="protein sequence ID" value="KAG2829045.1"/>
    <property type="molecule type" value="Genomic_DNA"/>
</dbReference>
<dbReference type="Proteomes" id="UP000774804">
    <property type="component" value="Unassembled WGS sequence"/>
</dbReference>
<dbReference type="Pfam" id="PF16810">
    <property type="entry name" value="RXLR"/>
    <property type="match status" value="1"/>
</dbReference>
<feature type="signal peptide" evidence="5">
    <location>
        <begin position="1"/>
        <end position="20"/>
    </location>
</feature>
<gene>
    <name evidence="11" type="ORF">PC110_g15199</name>
    <name evidence="6" type="ORF">PC113_g21349</name>
    <name evidence="7" type="ORF">PC115_g21122</name>
    <name evidence="8" type="ORF">PC117_g23499</name>
    <name evidence="9" type="ORF">PC118_g5229</name>
    <name evidence="10" type="ORF">PC129_g21882</name>
</gene>
<keyword evidence="12" id="KW-1185">Reference proteome</keyword>
<evidence type="ECO:0000313" key="9">
    <source>
        <dbReference type="EMBL" id="KAG2991195.1"/>
    </source>
</evidence>
<evidence type="ECO:0000256" key="2">
    <source>
        <dbReference type="ARBA" id="ARBA00010400"/>
    </source>
</evidence>
<dbReference type="EMBL" id="MJFZ01000489">
    <property type="protein sequence ID" value="RAW28434.1"/>
    <property type="molecule type" value="Genomic_DNA"/>
</dbReference>